<keyword evidence="2" id="KW-1185">Reference proteome</keyword>
<reference evidence="1 2" key="1">
    <citation type="journal article" date="2007" name="Proc. Natl. Acad. Sci. U.S.A.">
        <title>The genome of Syntrophus aciditrophicus: life at the thermodynamic limit of microbial growth.</title>
        <authorList>
            <person name="McInerney M.J."/>
            <person name="Rohlin L."/>
            <person name="Mouttaki H."/>
            <person name="Kim U."/>
            <person name="Krupp R.S."/>
            <person name="Rios-Hernandez L."/>
            <person name="Sieber J."/>
            <person name="Struchtemeyer C.G."/>
            <person name="Bhattacharyya A."/>
            <person name="Campbell J.W."/>
            <person name="Gunsalus R.P."/>
        </authorList>
    </citation>
    <scope>NUCLEOTIDE SEQUENCE [LARGE SCALE GENOMIC DNA]</scope>
    <source>
        <strain evidence="1 2">SB</strain>
    </source>
</reference>
<evidence type="ECO:0000313" key="1">
    <source>
        <dbReference type="EMBL" id="ABC76175.1"/>
    </source>
</evidence>
<proteinExistence type="predicted"/>
<name>Q2LQ84_SYNAS</name>
<dbReference type="Proteomes" id="UP000001933">
    <property type="component" value="Chromosome"/>
</dbReference>
<dbReference type="AlphaFoldDB" id="Q2LQ84"/>
<sequence>MRQGIHVNTQETEFRIEKGCESSVDQRYEVTSYIPGIGITCRSILSCWFAVGELRIFPA</sequence>
<accession>Q2LQ84</accession>
<gene>
    <name evidence="1" type="ORF">SYN_03310</name>
</gene>
<evidence type="ECO:0000313" key="2">
    <source>
        <dbReference type="Proteomes" id="UP000001933"/>
    </source>
</evidence>
<dbReference type="HOGENOM" id="CLU_2959174_0_0_7"/>
<dbReference type="InParanoid" id="Q2LQ84"/>
<protein>
    <submittedName>
        <fullName evidence="1">Hypothetical cytosolic protein</fullName>
    </submittedName>
</protein>
<dbReference type="KEGG" id="sat:SYN_03310"/>
<dbReference type="EMBL" id="CP000252">
    <property type="protein sequence ID" value="ABC76175.1"/>
    <property type="molecule type" value="Genomic_DNA"/>
</dbReference>
<dbReference type="STRING" id="56780.SYN_03310"/>
<organism evidence="1 2">
    <name type="scientific">Syntrophus aciditrophicus (strain SB)</name>
    <dbReference type="NCBI Taxonomy" id="56780"/>
    <lineage>
        <taxon>Bacteria</taxon>
        <taxon>Pseudomonadati</taxon>
        <taxon>Thermodesulfobacteriota</taxon>
        <taxon>Syntrophia</taxon>
        <taxon>Syntrophales</taxon>
        <taxon>Syntrophaceae</taxon>
        <taxon>Syntrophus</taxon>
    </lineage>
</organism>